<organism evidence="1 2">
    <name type="scientific">Rhizobium favelukesii</name>
    <dbReference type="NCBI Taxonomy" id="348824"/>
    <lineage>
        <taxon>Bacteria</taxon>
        <taxon>Pseudomonadati</taxon>
        <taxon>Pseudomonadota</taxon>
        <taxon>Alphaproteobacteria</taxon>
        <taxon>Hyphomicrobiales</taxon>
        <taxon>Rhizobiaceae</taxon>
        <taxon>Rhizobium/Agrobacterium group</taxon>
        <taxon>Rhizobium</taxon>
    </lineage>
</organism>
<keyword evidence="2" id="KW-1185">Reference proteome</keyword>
<dbReference type="RefSeq" id="WP_024317643.1">
    <property type="nucleotide sequence ID" value="NZ_ATTO01000059.1"/>
</dbReference>
<dbReference type="HOGENOM" id="CLU_2755159_0_0_5"/>
<dbReference type="KEGG" id="rhl:LPU83_pLPU83d_1647"/>
<dbReference type="PATRIC" id="fig|348824.6.peg.7395"/>
<protein>
    <submittedName>
        <fullName evidence="1">Uncharacterized protein</fullName>
    </submittedName>
</protein>
<dbReference type="AlphaFoldDB" id="W6RPQ2"/>
<proteinExistence type="predicted"/>
<evidence type="ECO:0000313" key="2">
    <source>
        <dbReference type="Proteomes" id="UP000019443"/>
    </source>
</evidence>
<gene>
    <name evidence="1" type="ORF">LPU83_pLPU83d_1647</name>
</gene>
<reference evidence="1" key="1">
    <citation type="submission" date="2013-11" db="EMBL/GenBank/DDBJ databases">
        <title>Draft genome sequence of the broad-host-range Rhizobium sp. LPU83 strain, a member of the low-genetic diversity Oregon-like Rhizobium sp. group.</title>
        <authorList>
            <person name="Wibberg D."/>
            <person name="Puehler A."/>
            <person name="Schlueter A."/>
        </authorList>
    </citation>
    <scope>NUCLEOTIDE SEQUENCE [LARGE SCALE GENOMIC DNA]</scope>
    <source>
        <strain evidence="1">LPU83</strain>
        <plasmid evidence="1">pLPU83d</plasmid>
    </source>
</reference>
<name>W6RPQ2_9HYPH</name>
<dbReference type="Proteomes" id="UP000019443">
    <property type="component" value="Plasmid pLPU83d"/>
</dbReference>
<geneLocation type="plasmid" evidence="1 2">
    <name>pLPU83d</name>
</geneLocation>
<evidence type="ECO:0000313" key="1">
    <source>
        <dbReference type="EMBL" id="CDM63017.1"/>
    </source>
</evidence>
<dbReference type="EMBL" id="HG916855">
    <property type="protein sequence ID" value="CDM63017.1"/>
    <property type="molecule type" value="Genomic_DNA"/>
</dbReference>
<keyword evidence="1" id="KW-0614">Plasmid</keyword>
<sequence length="70" mass="7870">MASKRPSPPSDYGWGVGVLVSKDGDFLHLDWCLIDEVWEHDPELEAPLATSNLFGTVREKKIDGYYFVNG</sequence>
<accession>W6RPQ2</accession>